<dbReference type="InterPro" id="IPR001387">
    <property type="entry name" value="Cro/C1-type_HTH"/>
</dbReference>
<feature type="DNA-binding region" description="OmpR/PhoB-type" evidence="6">
    <location>
        <begin position="91"/>
        <end position="195"/>
    </location>
</feature>
<evidence type="ECO:0000256" key="2">
    <source>
        <dbReference type="ARBA" id="ARBA00023012"/>
    </source>
</evidence>
<evidence type="ECO:0000256" key="7">
    <source>
        <dbReference type="SAM" id="MobiDB-lite"/>
    </source>
</evidence>
<dbReference type="InterPro" id="IPR010982">
    <property type="entry name" value="Lambda_DNA-bd_dom_sf"/>
</dbReference>
<dbReference type="InterPro" id="IPR041664">
    <property type="entry name" value="AAA_16"/>
</dbReference>
<feature type="domain" description="OmpR/PhoB-type" evidence="9">
    <location>
        <begin position="91"/>
        <end position="195"/>
    </location>
</feature>
<evidence type="ECO:0000259" key="8">
    <source>
        <dbReference type="PROSITE" id="PS50943"/>
    </source>
</evidence>
<dbReference type="Gene3D" id="1.10.260.40">
    <property type="entry name" value="lambda repressor-like DNA-binding domains"/>
    <property type="match status" value="1"/>
</dbReference>
<dbReference type="GO" id="GO:0003677">
    <property type="term" value="F:DNA binding"/>
    <property type="evidence" value="ECO:0007669"/>
    <property type="project" value="UniProtKB-UniRule"/>
</dbReference>
<dbReference type="InterPro" id="IPR016032">
    <property type="entry name" value="Sig_transdc_resp-reg_C-effctor"/>
</dbReference>
<dbReference type="InterPro" id="IPR027417">
    <property type="entry name" value="P-loop_NTPase"/>
</dbReference>
<dbReference type="PROSITE" id="PS51755">
    <property type="entry name" value="OMPR_PHOB"/>
    <property type="match status" value="1"/>
</dbReference>
<keyword evidence="3" id="KW-0805">Transcription regulation</keyword>
<dbReference type="InterPro" id="IPR011990">
    <property type="entry name" value="TPR-like_helical_dom_sf"/>
</dbReference>
<dbReference type="SUPFAM" id="SSF46894">
    <property type="entry name" value="C-terminal effector domain of the bipartite response regulators"/>
    <property type="match status" value="1"/>
</dbReference>
<dbReference type="Gene3D" id="1.10.10.10">
    <property type="entry name" value="Winged helix-like DNA-binding domain superfamily/Winged helix DNA-binding domain"/>
    <property type="match status" value="1"/>
</dbReference>
<sequence>MSERTADTGLPRGGPAGEAGSFGPRLQELRGRAGLSQEVAAARAGISTRALRDIERGRVRRPQSRTLQRLAQALGLTNGELADLLATAGTPPPRDAGRPRLLILGPLSLQSGRTPVPVTSPMLRRLLGLLALKHPEPATQQEITDTLWPSGPPSSHQSLVHTYVSQVRRLLEQGALRTVPPPTVVRTPTGYLLEAPRNQIDLGHFDDLLAEAERLHRAPDPRAAYEALTRALQWWRGPVLADGDPVLRQHPAAVVANERRVKAVLLHADTALLLGRSEEAVPVLWDMVNTEPLHEGLHARLVLALGSCGEQAAALNVYNRLRDRLDEELGIAPSAEVRDAHLRVLRQQLPLAQRRAEPPASPERAVPAGPAGRAASSGPLPAQLPASAGSYVGRRRQMGELDALVSPDPARRSHLVAVVGAPGVGKTALAKHWAHARREHFADGQLFVDLRGHSPLPTLRPADVLAQFLRALGAPPDQLPADEDEAAALYRTLLADKQMLIVLDNARDAEQVRPLIPGAQGCAVVITSRSRLAGLVASDGARQLVLDVLDPDEARQLLGSTIGERRVAAEEEAARRLVRVCGGLPLAIRIAGANLLARDAGIADYCAELAGDDMLSRLRIEGDRRSTVRAAFDLSYRALPAAAQRMFRLLSLIPGPDVTVAGAAALADSGPAQAACLLVSLTNAHLVRERAAGRFGMHDLLRSYGRELVSREEAHAARQRLFDWYLRHTDAAARLLYPAAGADPAGGAAPSSAPWSARASAPASSPVFAGRREASEWLDSERENLAGAVLQASGAGFTALAWRLAESLHDYLSVGMYTGDCLKVATASLFAAVADGELRAQAAAQLRRAECHWVLANTAQALELFGSALELARLADWGEGQALALRRIRAAHQEDGGMRPACDHLSQARGLTRRGSGAEAAGDVTDLSGVSDVSGVSDMNGVSGVRNVGLTC</sequence>
<accession>A0A5P2ASZ5</accession>
<dbReference type="SUPFAM" id="SSF52540">
    <property type="entry name" value="P-loop containing nucleoside triphosphate hydrolases"/>
    <property type="match status" value="1"/>
</dbReference>
<dbReference type="GO" id="GO:0043531">
    <property type="term" value="F:ADP binding"/>
    <property type="evidence" value="ECO:0007669"/>
    <property type="project" value="InterPro"/>
</dbReference>
<feature type="domain" description="HTH cro/C1-type" evidence="8">
    <location>
        <begin position="26"/>
        <end position="81"/>
    </location>
</feature>
<dbReference type="Gene3D" id="3.40.50.300">
    <property type="entry name" value="P-loop containing nucleotide triphosphate hydrolases"/>
    <property type="match status" value="1"/>
</dbReference>
<dbReference type="RefSeq" id="WP_150268855.1">
    <property type="nucleotide sequence ID" value="NZ_CP029194.1"/>
</dbReference>
<dbReference type="PROSITE" id="PS50943">
    <property type="entry name" value="HTH_CROC1"/>
    <property type="match status" value="1"/>
</dbReference>
<dbReference type="SMART" id="SM01043">
    <property type="entry name" value="BTAD"/>
    <property type="match status" value="1"/>
</dbReference>
<comment type="similarity">
    <text evidence="1">Belongs to the AfsR/DnrI/RedD regulatory family.</text>
</comment>
<dbReference type="EMBL" id="CP029194">
    <property type="protein sequence ID" value="QES21414.1"/>
    <property type="molecule type" value="Genomic_DNA"/>
</dbReference>
<feature type="compositionally biased region" description="Low complexity" evidence="7">
    <location>
        <begin position="362"/>
        <end position="381"/>
    </location>
</feature>
<dbReference type="InterPro" id="IPR036388">
    <property type="entry name" value="WH-like_DNA-bd_sf"/>
</dbReference>
<dbReference type="InterPro" id="IPR051677">
    <property type="entry name" value="AfsR-DnrI-RedD_regulator"/>
</dbReference>
<dbReference type="Pfam" id="PF13560">
    <property type="entry name" value="HTH_31"/>
    <property type="match status" value="1"/>
</dbReference>
<dbReference type="PANTHER" id="PTHR35807:SF1">
    <property type="entry name" value="TRANSCRIPTIONAL REGULATOR REDD"/>
    <property type="match status" value="1"/>
</dbReference>
<dbReference type="InterPro" id="IPR003593">
    <property type="entry name" value="AAA+_ATPase"/>
</dbReference>
<feature type="region of interest" description="Disordered" evidence="7">
    <location>
        <begin position="1"/>
        <end position="25"/>
    </location>
</feature>
<dbReference type="SUPFAM" id="SSF48452">
    <property type="entry name" value="TPR-like"/>
    <property type="match status" value="1"/>
</dbReference>
<evidence type="ECO:0000256" key="1">
    <source>
        <dbReference type="ARBA" id="ARBA00005820"/>
    </source>
</evidence>
<gene>
    <name evidence="10" type="ORF">DEJ46_21815</name>
</gene>
<dbReference type="AlphaFoldDB" id="A0A5P2ASZ5"/>
<evidence type="ECO:0000259" key="9">
    <source>
        <dbReference type="PROSITE" id="PS51755"/>
    </source>
</evidence>
<evidence type="ECO:0000313" key="11">
    <source>
        <dbReference type="Proteomes" id="UP000324106"/>
    </source>
</evidence>
<dbReference type="PRINTS" id="PR00364">
    <property type="entry name" value="DISEASERSIST"/>
</dbReference>
<organism evidence="10 11">
    <name type="scientific">Streptomyces venezuelae</name>
    <dbReference type="NCBI Taxonomy" id="54571"/>
    <lineage>
        <taxon>Bacteria</taxon>
        <taxon>Bacillati</taxon>
        <taxon>Actinomycetota</taxon>
        <taxon>Actinomycetes</taxon>
        <taxon>Kitasatosporales</taxon>
        <taxon>Streptomycetaceae</taxon>
        <taxon>Streptomyces</taxon>
    </lineage>
</organism>
<dbReference type="SMART" id="SM00530">
    <property type="entry name" value="HTH_XRE"/>
    <property type="match status" value="1"/>
</dbReference>
<dbReference type="PANTHER" id="PTHR35807">
    <property type="entry name" value="TRANSCRIPTIONAL REGULATOR REDD-RELATED"/>
    <property type="match status" value="1"/>
</dbReference>
<dbReference type="GO" id="GO:0006355">
    <property type="term" value="P:regulation of DNA-templated transcription"/>
    <property type="evidence" value="ECO:0007669"/>
    <property type="project" value="InterPro"/>
</dbReference>
<evidence type="ECO:0000256" key="5">
    <source>
        <dbReference type="ARBA" id="ARBA00023163"/>
    </source>
</evidence>
<dbReference type="GO" id="GO:0000160">
    <property type="term" value="P:phosphorelay signal transduction system"/>
    <property type="evidence" value="ECO:0007669"/>
    <property type="project" value="UniProtKB-KW"/>
</dbReference>
<evidence type="ECO:0000256" key="6">
    <source>
        <dbReference type="PROSITE-ProRule" id="PRU01091"/>
    </source>
</evidence>
<name>A0A5P2ASZ5_STRVZ</name>
<dbReference type="SMART" id="SM00382">
    <property type="entry name" value="AAA"/>
    <property type="match status" value="1"/>
</dbReference>
<reference evidence="10 11" key="1">
    <citation type="submission" date="2018-05" db="EMBL/GenBank/DDBJ databases">
        <title>Streptomyces venezuelae.</title>
        <authorList>
            <person name="Kim W."/>
            <person name="Lee N."/>
            <person name="Cho B.-K."/>
        </authorList>
    </citation>
    <scope>NUCLEOTIDE SEQUENCE [LARGE SCALE GENOMIC DNA]</scope>
    <source>
        <strain evidence="10 11">ATCC 15068</strain>
    </source>
</reference>
<dbReference type="InterPro" id="IPR001867">
    <property type="entry name" value="OmpR/PhoB-type_DNA-bd"/>
</dbReference>
<dbReference type="CDD" id="cd00093">
    <property type="entry name" value="HTH_XRE"/>
    <property type="match status" value="1"/>
</dbReference>
<keyword evidence="2" id="KW-0902">Two-component regulatory system</keyword>
<protein>
    <submittedName>
        <fullName evidence="10">Uncharacterized protein</fullName>
    </submittedName>
</protein>
<dbReference type="Pfam" id="PF03704">
    <property type="entry name" value="BTAD"/>
    <property type="match status" value="1"/>
</dbReference>
<keyword evidence="4 6" id="KW-0238">DNA-binding</keyword>
<evidence type="ECO:0000313" key="10">
    <source>
        <dbReference type="EMBL" id="QES21414.1"/>
    </source>
</evidence>
<dbReference type="SUPFAM" id="SSF47413">
    <property type="entry name" value="lambda repressor-like DNA-binding domains"/>
    <property type="match status" value="1"/>
</dbReference>
<dbReference type="Pfam" id="PF13191">
    <property type="entry name" value="AAA_16"/>
    <property type="match status" value="1"/>
</dbReference>
<keyword evidence="5" id="KW-0804">Transcription</keyword>
<evidence type="ECO:0000256" key="3">
    <source>
        <dbReference type="ARBA" id="ARBA00023015"/>
    </source>
</evidence>
<feature type="region of interest" description="Disordered" evidence="7">
    <location>
        <begin position="350"/>
        <end position="387"/>
    </location>
</feature>
<dbReference type="OrthoDB" id="581105at2"/>
<dbReference type="InterPro" id="IPR005158">
    <property type="entry name" value="BTAD"/>
</dbReference>
<proteinExistence type="inferred from homology"/>
<dbReference type="Proteomes" id="UP000324106">
    <property type="component" value="Chromosome"/>
</dbReference>
<dbReference type="CDD" id="cd15831">
    <property type="entry name" value="BTAD"/>
    <property type="match status" value="1"/>
</dbReference>
<evidence type="ECO:0000256" key="4">
    <source>
        <dbReference type="ARBA" id="ARBA00023125"/>
    </source>
</evidence>
<dbReference type="Gene3D" id="1.25.40.10">
    <property type="entry name" value="Tetratricopeptide repeat domain"/>
    <property type="match status" value="1"/>
</dbReference>